<organism evidence="3 4">
    <name type="scientific">Prymnesium parvum</name>
    <name type="common">Toxic golden alga</name>
    <dbReference type="NCBI Taxonomy" id="97485"/>
    <lineage>
        <taxon>Eukaryota</taxon>
        <taxon>Haptista</taxon>
        <taxon>Haptophyta</taxon>
        <taxon>Prymnesiophyceae</taxon>
        <taxon>Prymnesiales</taxon>
        <taxon>Prymnesiaceae</taxon>
        <taxon>Prymnesium</taxon>
    </lineage>
</organism>
<comment type="caution">
    <text evidence="3">The sequence shown here is derived from an EMBL/GenBank/DDBJ whole genome shotgun (WGS) entry which is preliminary data.</text>
</comment>
<gene>
    <name evidence="3" type="ORF">AB1Y20_015399</name>
</gene>
<keyword evidence="1" id="KW-0812">Transmembrane</keyword>
<sequence>MPLDWLVLLLLALYAAGTIAAMIKSMDLVIVIFTPLLEVLTLLVRGCYTISAPLCALFRPLRSPQMSIFELILELPAALLSFVVFKIAKYLFSRPIDEAPGWGSPYGAITVWNDREPYKLIARAVLMPRWQTRALTARTALKVNDGFEIDVGALANPTLSWSCLVQTSAGAPVASLCGDGRPTASTEWVRVPLEAGDYVVYLRCYTEKPNPKDVPLPAIRLGADATPVVAATSGSIDLDGELELEKLAPYQIPFLRAVHFHIYPMIAWGQLLPPSLLNRTVLDDEPEPAIAFGTISAGCAMVISLKEEAVAEFHVVHVTIYNRHSFPVNYFDLPLTSAPYTTLTFEEDGIYVVRGIFKRPGGPSVSSIDPSNSRARSPEFGSRITIGLIPTH</sequence>
<protein>
    <submittedName>
        <fullName evidence="3">Uncharacterized protein</fullName>
    </submittedName>
</protein>
<keyword evidence="1" id="KW-1133">Transmembrane helix</keyword>
<dbReference type="EMBL" id="JBGBPQ010000003">
    <property type="protein sequence ID" value="KAL1526699.1"/>
    <property type="molecule type" value="Genomic_DNA"/>
</dbReference>
<keyword evidence="2" id="KW-0732">Signal</keyword>
<keyword evidence="1" id="KW-0472">Membrane</keyword>
<reference evidence="3 4" key="1">
    <citation type="journal article" date="2024" name="Science">
        <title>Giant polyketide synthase enzymes in the biosynthesis of giant marine polyether toxins.</title>
        <authorList>
            <person name="Fallon T.R."/>
            <person name="Shende V.V."/>
            <person name="Wierzbicki I.H."/>
            <person name="Pendleton A.L."/>
            <person name="Watervoot N.F."/>
            <person name="Auber R.P."/>
            <person name="Gonzalez D.J."/>
            <person name="Wisecaver J.H."/>
            <person name="Moore B.S."/>
        </authorList>
    </citation>
    <scope>NUCLEOTIDE SEQUENCE [LARGE SCALE GENOMIC DNA]</scope>
    <source>
        <strain evidence="3 4">12B1</strain>
    </source>
</reference>
<accession>A0AB34JY92</accession>
<feature type="chain" id="PRO_5044318962" evidence="2">
    <location>
        <begin position="21"/>
        <end position="392"/>
    </location>
</feature>
<evidence type="ECO:0000256" key="1">
    <source>
        <dbReference type="SAM" id="Phobius"/>
    </source>
</evidence>
<evidence type="ECO:0000313" key="3">
    <source>
        <dbReference type="EMBL" id="KAL1526699.1"/>
    </source>
</evidence>
<feature type="transmembrane region" description="Helical" evidence="1">
    <location>
        <begin position="30"/>
        <end position="56"/>
    </location>
</feature>
<evidence type="ECO:0000313" key="4">
    <source>
        <dbReference type="Proteomes" id="UP001515480"/>
    </source>
</evidence>
<dbReference type="InterPro" id="IPR046180">
    <property type="entry name" value="DUF6208"/>
</dbReference>
<dbReference type="Pfam" id="PF19713">
    <property type="entry name" value="DUF6208"/>
    <property type="match status" value="1"/>
</dbReference>
<proteinExistence type="predicted"/>
<dbReference type="AlphaFoldDB" id="A0AB34JY92"/>
<feature type="signal peptide" evidence="2">
    <location>
        <begin position="1"/>
        <end position="20"/>
    </location>
</feature>
<name>A0AB34JY92_PRYPA</name>
<dbReference type="Proteomes" id="UP001515480">
    <property type="component" value="Unassembled WGS sequence"/>
</dbReference>
<keyword evidence="4" id="KW-1185">Reference proteome</keyword>
<evidence type="ECO:0000256" key="2">
    <source>
        <dbReference type="SAM" id="SignalP"/>
    </source>
</evidence>